<dbReference type="Proteomes" id="UP001341840">
    <property type="component" value="Unassembled WGS sequence"/>
</dbReference>
<feature type="region of interest" description="Disordered" evidence="1">
    <location>
        <begin position="26"/>
        <end position="57"/>
    </location>
</feature>
<sequence>MGDLLRSPRVAPLFQYLFFTRPSGRRPSSLKLGSGGSGIRKGGAPWRGDGPREASLRRRRCPQRRAYDDCVRIHWQVRSYQHYCTGSHQNFAVKRAWARVVLEWVTSWEVLLLHLFFSTSFLPVLPAADPRPGSSAPAGLASGRAGLHGEEMGPSRPLGGGAVALGGALMMILCAYVGRCDHTSTNALDPIRTL</sequence>
<keyword evidence="2" id="KW-0812">Transmembrane</keyword>
<gene>
    <name evidence="3" type="ORF">PIB30_108662</name>
</gene>
<evidence type="ECO:0000256" key="1">
    <source>
        <dbReference type="SAM" id="MobiDB-lite"/>
    </source>
</evidence>
<organism evidence="3 4">
    <name type="scientific">Stylosanthes scabra</name>
    <dbReference type="NCBI Taxonomy" id="79078"/>
    <lineage>
        <taxon>Eukaryota</taxon>
        <taxon>Viridiplantae</taxon>
        <taxon>Streptophyta</taxon>
        <taxon>Embryophyta</taxon>
        <taxon>Tracheophyta</taxon>
        <taxon>Spermatophyta</taxon>
        <taxon>Magnoliopsida</taxon>
        <taxon>eudicotyledons</taxon>
        <taxon>Gunneridae</taxon>
        <taxon>Pentapetalae</taxon>
        <taxon>rosids</taxon>
        <taxon>fabids</taxon>
        <taxon>Fabales</taxon>
        <taxon>Fabaceae</taxon>
        <taxon>Papilionoideae</taxon>
        <taxon>50 kb inversion clade</taxon>
        <taxon>dalbergioids sensu lato</taxon>
        <taxon>Dalbergieae</taxon>
        <taxon>Pterocarpus clade</taxon>
        <taxon>Stylosanthes</taxon>
    </lineage>
</organism>
<feature type="region of interest" description="Disordered" evidence="1">
    <location>
        <begin position="133"/>
        <end position="152"/>
    </location>
</feature>
<keyword evidence="2" id="KW-0472">Membrane</keyword>
<protein>
    <submittedName>
        <fullName evidence="3">Uncharacterized protein</fullName>
    </submittedName>
</protein>
<feature type="non-terminal residue" evidence="3">
    <location>
        <position position="194"/>
    </location>
</feature>
<name>A0ABU6UZS3_9FABA</name>
<keyword evidence="2" id="KW-1133">Transmembrane helix</keyword>
<comment type="caution">
    <text evidence="3">The sequence shown here is derived from an EMBL/GenBank/DDBJ whole genome shotgun (WGS) entry which is preliminary data.</text>
</comment>
<keyword evidence="4" id="KW-1185">Reference proteome</keyword>
<proteinExistence type="predicted"/>
<dbReference type="EMBL" id="JASCZI010125985">
    <property type="protein sequence ID" value="MED6166379.1"/>
    <property type="molecule type" value="Genomic_DNA"/>
</dbReference>
<accession>A0ABU6UZS3</accession>
<evidence type="ECO:0000313" key="4">
    <source>
        <dbReference type="Proteomes" id="UP001341840"/>
    </source>
</evidence>
<evidence type="ECO:0000313" key="3">
    <source>
        <dbReference type="EMBL" id="MED6166379.1"/>
    </source>
</evidence>
<feature type="transmembrane region" description="Helical" evidence="2">
    <location>
        <begin position="96"/>
        <end position="117"/>
    </location>
</feature>
<feature type="transmembrane region" description="Helical" evidence="2">
    <location>
        <begin position="158"/>
        <end position="178"/>
    </location>
</feature>
<reference evidence="3 4" key="1">
    <citation type="journal article" date="2023" name="Plants (Basel)">
        <title>Bridging the Gap: Combining Genomics and Transcriptomics Approaches to Understand Stylosanthes scabra, an Orphan Legume from the Brazilian Caatinga.</title>
        <authorList>
            <person name="Ferreira-Neto J.R.C."/>
            <person name="da Silva M.D."/>
            <person name="Binneck E."/>
            <person name="de Melo N.F."/>
            <person name="da Silva R.H."/>
            <person name="de Melo A.L.T.M."/>
            <person name="Pandolfi V."/>
            <person name="Bustamante F.O."/>
            <person name="Brasileiro-Vidal A.C."/>
            <person name="Benko-Iseppon A.M."/>
        </authorList>
    </citation>
    <scope>NUCLEOTIDE SEQUENCE [LARGE SCALE GENOMIC DNA]</scope>
    <source>
        <tissue evidence="3">Leaves</tissue>
    </source>
</reference>
<evidence type="ECO:0000256" key="2">
    <source>
        <dbReference type="SAM" id="Phobius"/>
    </source>
</evidence>